<keyword evidence="3" id="KW-0812">Transmembrane</keyword>
<evidence type="ECO:0000256" key="5">
    <source>
        <dbReference type="ARBA" id="ARBA00023136"/>
    </source>
</evidence>
<evidence type="ECO:0000256" key="4">
    <source>
        <dbReference type="ARBA" id="ARBA00022989"/>
    </source>
</evidence>
<evidence type="ECO:0000259" key="6">
    <source>
        <dbReference type="Pfam" id="PF03600"/>
    </source>
</evidence>
<proteinExistence type="predicted"/>
<evidence type="ECO:0000313" key="8">
    <source>
        <dbReference type="Proteomes" id="UP000232323"/>
    </source>
</evidence>
<feature type="domain" description="Citrate transporter-like" evidence="6">
    <location>
        <begin position="2"/>
        <end position="94"/>
    </location>
</feature>
<sequence length="154" mass="16383">MLLFFAGMFVMVEGAVELGLMRKIAALITLIVQSVPEGNPQKIAAIEVLLRFSAIFSSVLDNIPYTIAMIPVMQQMANESNLDITMLTWALAFGACLGGNGTLTTASANIVTAGLSAKEGHDPIGFMAWLYSGVPVTIATVAIDNVYLLLLYAI</sequence>
<keyword evidence="8" id="KW-1185">Reference proteome</keyword>
<dbReference type="STRING" id="1157962.A0A250XHG5"/>
<evidence type="ECO:0000256" key="1">
    <source>
        <dbReference type="ARBA" id="ARBA00004141"/>
    </source>
</evidence>
<dbReference type="Pfam" id="PF03600">
    <property type="entry name" value="CitMHS"/>
    <property type="match status" value="1"/>
</dbReference>
<reference evidence="7 8" key="1">
    <citation type="submission" date="2017-08" db="EMBL/GenBank/DDBJ databases">
        <title>Acidophilic green algal genome provides insights into adaptation to an acidic environment.</title>
        <authorList>
            <person name="Hirooka S."/>
            <person name="Hirose Y."/>
            <person name="Kanesaki Y."/>
            <person name="Higuchi S."/>
            <person name="Fujiwara T."/>
            <person name="Onuma R."/>
            <person name="Era A."/>
            <person name="Ohbayashi R."/>
            <person name="Uzuka A."/>
            <person name="Nozaki H."/>
            <person name="Yoshikawa H."/>
            <person name="Miyagishima S.Y."/>
        </authorList>
    </citation>
    <scope>NUCLEOTIDE SEQUENCE [LARGE SCALE GENOMIC DNA]</scope>
    <source>
        <strain evidence="7 8">NIES-2499</strain>
    </source>
</reference>
<organism evidence="7 8">
    <name type="scientific">Chlamydomonas eustigma</name>
    <dbReference type="NCBI Taxonomy" id="1157962"/>
    <lineage>
        <taxon>Eukaryota</taxon>
        <taxon>Viridiplantae</taxon>
        <taxon>Chlorophyta</taxon>
        <taxon>core chlorophytes</taxon>
        <taxon>Chlorophyceae</taxon>
        <taxon>CS clade</taxon>
        <taxon>Chlamydomonadales</taxon>
        <taxon>Chlamydomonadaceae</taxon>
        <taxon>Chlamydomonas</taxon>
    </lineage>
</organism>
<name>A0A250XHG5_9CHLO</name>
<dbReference type="GO" id="GO:0016020">
    <property type="term" value="C:membrane"/>
    <property type="evidence" value="ECO:0007669"/>
    <property type="project" value="UniProtKB-SubCell"/>
</dbReference>
<keyword evidence="5" id="KW-0472">Membrane</keyword>
<evidence type="ECO:0000256" key="2">
    <source>
        <dbReference type="ARBA" id="ARBA00022448"/>
    </source>
</evidence>
<dbReference type="InterPro" id="IPR004680">
    <property type="entry name" value="Cit_transptr-like_dom"/>
</dbReference>
<evidence type="ECO:0000256" key="3">
    <source>
        <dbReference type="ARBA" id="ARBA00022692"/>
    </source>
</evidence>
<keyword evidence="2" id="KW-0813">Transport</keyword>
<dbReference type="EMBL" id="BEGY01000081">
    <property type="protein sequence ID" value="GAX82514.1"/>
    <property type="molecule type" value="Genomic_DNA"/>
</dbReference>
<dbReference type="OrthoDB" id="442352at2759"/>
<dbReference type="Proteomes" id="UP000232323">
    <property type="component" value="Unassembled WGS sequence"/>
</dbReference>
<protein>
    <recommendedName>
        <fullName evidence="6">Citrate transporter-like domain-containing protein</fullName>
    </recommendedName>
</protein>
<dbReference type="InterPro" id="IPR051475">
    <property type="entry name" value="Diverse_Ion_Transporter"/>
</dbReference>
<evidence type="ECO:0000313" key="7">
    <source>
        <dbReference type="EMBL" id="GAX82514.1"/>
    </source>
</evidence>
<dbReference type="PANTHER" id="PTHR43568:SF1">
    <property type="entry name" value="P PROTEIN"/>
    <property type="match status" value="1"/>
</dbReference>
<keyword evidence="4" id="KW-1133">Transmembrane helix</keyword>
<dbReference type="PANTHER" id="PTHR43568">
    <property type="entry name" value="P PROTEIN"/>
    <property type="match status" value="1"/>
</dbReference>
<dbReference type="GO" id="GO:0055085">
    <property type="term" value="P:transmembrane transport"/>
    <property type="evidence" value="ECO:0007669"/>
    <property type="project" value="InterPro"/>
</dbReference>
<accession>A0A250XHG5</accession>
<gene>
    <name evidence="7" type="ORF">CEUSTIGMA_g9941.t1</name>
</gene>
<comment type="subcellular location">
    <subcellularLocation>
        <location evidence="1">Membrane</location>
        <topology evidence="1">Multi-pass membrane protein</topology>
    </subcellularLocation>
</comment>
<comment type="caution">
    <text evidence="7">The sequence shown here is derived from an EMBL/GenBank/DDBJ whole genome shotgun (WGS) entry which is preliminary data.</text>
</comment>
<dbReference type="AlphaFoldDB" id="A0A250XHG5"/>